<feature type="domain" description="Stealth protein CR1 conserved region 1" evidence="4">
    <location>
        <begin position="43"/>
        <end position="66"/>
    </location>
</feature>
<reference evidence="6" key="1">
    <citation type="journal article" date="2020" name="Fungal Divers.">
        <title>Resolving the Mortierellaceae phylogeny through synthesis of multi-gene phylogenetics and phylogenomics.</title>
        <authorList>
            <person name="Vandepol N."/>
            <person name="Liber J."/>
            <person name="Desiro A."/>
            <person name="Na H."/>
            <person name="Kennedy M."/>
            <person name="Barry K."/>
            <person name="Grigoriev I.V."/>
            <person name="Miller A.N."/>
            <person name="O'Donnell K."/>
            <person name="Stajich J.E."/>
            <person name="Bonito G."/>
        </authorList>
    </citation>
    <scope>NUCLEOTIDE SEQUENCE</scope>
    <source>
        <strain evidence="6">CK1249</strain>
    </source>
</reference>
<keyword evidence="6" id="KW-0328">Glycosyltransferase</keyword>
<dbReference type="InterPro" id="IPR031358">
    <property type="entry name" value="Stealth_CR1"/>
</dbReference>
<dbReference type="InterPro" id="IPR047141">
    <property type="entry name" value="Stealth"/>
</dbReference>
<evidence type="ECO:0000256" key="2">
    <source>
        <dbReference type="ARBA" id="ARBA00022679"/>
    </source>
</evidence>
<dbReference type="GO" id="GO:0005794">
    <property type="term" value="C:Golgi apparatus"/>
    <property type="evidence" value="ECO:0007669"/>
    <property type="project" value="TreeGrafter"/>
</dbReference>
<sequence>MPARVSALLAATSFRLPDWYGDWIRWRGLDLGYADTVANALKLDIVYTWVNGSDPALRRLKKEYQMKSPLFAQAGVGDEKAIAAATTKRFRDMDELRYSVRSVAEYARHMFRHVHVLMTEVDHERHVQVPAWLDLTGNIVQSVPHRTTFRNSSHLPSFNCLAIESQMHHIPGLTDVFVYMNDDFFLGTKLLPSDFWTALYGFVFHMEGGLRVPPVIRPTEKNPVNIGEWSSLQYTNFLLSQRFGPRYRAYLAHIPHVLSVPILNEIEDLWPQDVESTASHRFKGEGDAKDIHVTFFMAHFVMERLRETQLESYWLHRLDANHDGTLDWKEREKLILLIQSWNSNQQQEAHLRQKHSRPAMIAGYDGVFRRAGVPWSGSTVYRLAGIDGYPFLIKNADTSKTIPLVPTLNEKGGQQPPQIPYMNYESPETRTCQLDLAFCLGHEFVDPNHPALTKNETQKIFRRLAFEEFHCGDCLLQVLTQHPDAGVSAWMPQNEHSEAFQDVAQKMARYNYVLGTSDYTFTTLQGVEGAKKNLGKLLEEKEKKAFFCINDDYPDDEKLQTQMRAVVLEAGGWMDTTAAGHAKDSMNWQQPILDAARAGRVDRWIGLLGRWMDIHLSWEEQDT</sequence>
<accession>A0A9P6J9X6</accession>
<organism evidence="6 7">
    <name type="scientific">Mortierella alpina</name>
    <name type="common">Oleaginous fungus</name>
    <name type="synonym">Mortierella renispora</name>
    <dbReference type="NCBI Taxonomy" id="64518"/>
    <lineage>
        <taxon>Eukaryota</taxon>
        <taxon>Fungi</taxon>
        <taxon>Fungi incertae sedis</taxon>
        <taxon>Mucoromycota</taxon>
        <taxon>Mortierellomycotina</taxon>
        <taxon>Mortierellomycetes</taxon>
        <taxon>Mortierellales</taxon>
        <taxon>Mortierellaceae</taxon>
        <taxon>Mortierella</taxon>
    </lineage>
</organism>
<dbReference type="InterPro" id="IPR031357">
    <property type="entry name" value="Stealth_CR3"/>
</dbReference>
<proteinExistence type="inferred from homology"/>
<dbReference type="InterPro" id="IPR021520">
    <property type="entry name" value="Stealth_CR2"/>
</dbReference>
<keyword evidence="7" id="KW-1185">Reference proteome</keyword>
<protein>
    <submittedName>
        <fullName evidence="6">Xanthine phosphoribosyltransferase 1</fullName>
    </submittedName>
</protein>
<dbReference type="GO" id="GO:0016757">
    <property type="term" value="F:glycosyltransferase activity"/>
    <property type="evidence" value="ECO:0007669"/>
    <property type="project" value="UniProtKB-KW"/>
</dbReference>
<dbReference type="Pfam" id="PF11380">
    <property type="entry name" value="Stealth_CR2"/>
    <property type="match status" value="1"/>
</dbReference>
<dbReference type="PANTHER" id="PTHR24045:SF0">
    <property type="entry name" value="N-ACETYLGLUCOSAMINE-1-PHOSPHOTRANSFERASE SUBUNITS ALPHA_BETA"/>
    <property type="match status" value="1"/>
</dbReference>
<evidence type="ECO:0000259" key="3">
    <source>
        <dbReference type="Pfam" id="PF11380"/>
    </source>
</evidence>
<dbReference type="OrthoDB" id="263283at2759"/>
<dbReference type="Pfam" id="PF17101">
    <property type="entry name" value="Stealth_CR1"/>
    <property type="match status" value="1"/>
</dbReference>
<feature type="domain" description="Stealth protein CR3 conserved region 3" evidence="5">
    <location>
        <begin position="252"/>
        <end position="303"/>
    </location>
</feature>
<dbReference type="AlphaFoldDB" id="A0A9P6J9X6"/>
<dbReference type="GO" id="GO:0046835">
    <property type="term" value="P:carbohydrate phosphorylation"/>
    <property type="evidence" value="ECO:0007669"/>
    <property type="project" value="TreeGrafter"/>
</dbReference>
<evidence type="ECO:0000313" key="7">
    <source>
        <dbReference type="Proteomes" id="UP000738359"/>
    </source>
</evidence>
<dbReference type="PANTHER" id="PTHR24045">
    <property type="match status" value="1"/>
</dbReference>
<comment type="similarity">
    <text evidence="1">Belongs to the stealth family.</text>
</comment>
<dbReference type="GO" id="GO:0003976">
    <property type="term" value="F:UDP-N-acetylglucosamine-lysosomal-enzyme N-acetylglucosaminephosphotransferase activity"/>
    <property type="evidence" value="ECO:0007669"/>
    <property type="project" value="TreeGrafter"/>
</dbReference>
<feature type="domain" description="Stealth protein CR2 conserved region 2" evidence="3">
    <location>
        <begin position="89"/>
        <end position="198"/>
    </location>
</feature>
<evidence type="ECO:0000313" key="6">
    <source>
        <dbReference type="EMBL" id="KAF9965749.1"/>
    </source>
</evidence>
<dbReference type="Pfam" id="PF17102">
    <property type="entry name" value="Stealth_CR3"/>
    <property type="match status" value="1"/>
</dbReference>
<evidence type="ECO:0000256" key="1">
    <source>
        <dbReference type="ARBA" id="ARBA00007583"/>
    </source>
</evidence>
<comment type="caution">
    <text evidence="6">The sequence shown here is derived from an EMBL/GenBank/DDBJ whole genome shotgun (WGS) entry which is preliminary data.</text>
</comment>
<gene>
    <name evidence="6" type="primary">XPT1_1</name>
    <name evidence="6" type="ORF">BGZ70_004196</name>
</gene>
<dbReference type="Proteomes" id="UP000738359">
    <property type="component" value="Unassembled WGS sequence"/>
</dbReference>
<dbReference type="EMBL" id="JAAAHY010000225">
    <property type="protein sequence ID" value="KAF9965749.1"/>
    <property type="molecule type" value="Genomic_DNA"/>
</dbReference>
<name>A0A9P6J9X6_MORAP</name>
<keyword evidence="2" id="KW-0808">Transferase</keyword>
<evidence type="ECO:0000259" key="4">
    <source>
        <dbReference type="Pfam" id="PF17101"/>
    </source>
</evidence>
<evidence type="ECO:0000259" key="5">
    <source>
        <dbReference type="Pfam" id="PF17102"/>
    </source>
</evidence>